<keyword evidence="3" id="KW-0456">Lyase</keyword>
<dbReference type="RefSeq" id="WP_066163968.1">
    <property type="nucleotide sequence ID" value="NZ_CP136137.1"/>
</dbReference>
<feature type="domain" description="Guanylate cyclase" evidence="2">
    <location>
        <begin position="145"/>
        <end position="253"/>
    </location>
</feature>
<dbReference type="InterPro" id="IPR001054">
    <property type="entry name" value="A/G_cyclase"/>
</dbReference>
<organism evidence="3 4">
    <name type="scientific">Gordonia hydrophobica</name>
    <dbReference type="NCBI Taxonomy" id="40516"/>
    <lineage>
        <taxon>Bacteria</taxon>
        <taxon>Bacillati</taxon>
        <taxon>Actinomycetota</taxon>
        <taxon>Actinomycetes</taxon>
        <taxon>Mycobacteriales</taxon>
        <taxon>Gordoniaceae</taxon>
        <taxon>Gordonia</taxon>
    </lineage>
</organism>
<reference evidence="3 4" key="1">
    <citation type="journal article" date="2023" name="Virus Evol.">
        <title>Computational host range prediction-The good, the bad, and the ugly.</title>
        <authorList>
            <person name="Howell A.A."/>
            <person name="Versoza C.J."/>
            <person name="Pfeifer S.P."/>
        </authorList>
    </citation>
    <scope>NUCLEOTIDE SEQUENCE [LARGE SCALE GENOMIC DNA]</scope>
    <source>
        <strain evidence="3 4">1610/1b</strain>
    </source>
</reference>
<evidence type="ECO:0000256" key="1">
    <source>
        <dbReference type="ARBA" id="ARBA00005381"/>
    </source>
</evidence>
<dbReference type="InterPro" id="IPR029787">
    <property type="entry name" value="Nucleotide_cyclase"/>
</dbReference>
<dbReference type="Proteomes" id="UP001479933">
    <property type="component" value="Chromosome"/>
</dbReference>
<sequence>MIVPRHDATYSRNELIAAIGVDQTYGEKIWTAFGFGRQKSDAKLFTDDDVEAFRLFARGAAVVDESAQIATARTIGLSLARLADWQADQLLEFSENPDVTWTLDEMAKALSRIQRLVWRIHLSIALEGSRSSHTGHDDHDDWTTTVGFVDLVGYTSLSRQLDHRELNELITSFEHAVSTVITMHDGQVIKTLGDGILFANSDPIRAARTALAIADLSGVPPLPQLRIGIAEGEVLARLGDVFGEPVNIAARLCGSARPGTILIDDNMAAAIDDDERFRVRSIAPLSVRGYRRLRASTLSRPK</sequence>
<dbReference type="PANTHER" id="PTHR43081">
    <property type="entry name" value="ADENYLATE CYCLASE, TERMINAL-DIFFERENTIATION SPECIFIC-RELATED"/>
    <property type="match status" value="1"/>
</dbReference>
<dbReference type="PANTHER" id="PTHR43081:SF19">
    <property type="entry name" value="PH-SENSITIVE ADENYLATE CYCLASE RV1264"/>
    <property type="match status" value="1"/>
</dbReference>
<evidence type="ECO:0000259" key="2">
    <source>
        <dbReference type="PROSITE" id="PS50125"/>
    </source>
</evidence>
<dbReference type="EMBL" id="CP136137">
    <property type="protein sequence ID" value="WYY09103.1"/>
    <property type="molecule type" value="Genomic_DNA"/>
</dbReference>
<evidence type="ECO:0000313" key="3">
    <source>
        <dbReference type="EMBL" id="WYY09103.1"/>
    </source>
</evidence>
<dbReference type="SUPFAM" id="SSF55073">
    <property type="entry name" value="Nucleotide cyclase"/>
    <property type="match status" value="1"/>
</dbReference>
<dbReference type="CDD" id="cd07302">
    <property type="entry name" value="CHD"/>
    <property type="match status" value="1"/>
</dbReference>
<gene>
    <name evidence="3" type="ORF">RVF87_08635</name>
</gene>
<accession>A0ABZ2U5R1</accession>
<dbReference type="PROSITE" id="PS50125">
    <property type="entry name" value="GUANYLATE_CYCLASE_2"/>
    <property type="match status" value="1"/>
</dbReference>
<name>A0ABZ2U5R1_9ACTN</name>
<comment type="similarity">
    <text evidence="1">Belongs to the adenylyl cyclase class-3 family.</text>
</comment>
<dbReference type="Pfam" id="PF00211">
    <property type="entry name" value="Guanylate_cyc"/>
    <property type="match status" value="1"/>
</dbReference>
<dbReference type="InterPro" id="IPR050697">
    <property type="entry name" value="Adenylyl/Guanylyl_Cyclase_3/4"/>
</dbReference>
<dbReference type="Gene3D" id="3.30.70.1230">
    <property type="entry name" value="Nucleotide cyclase"/>
    <property type="match status" value="1"/>
</dbReference>
<dbReference type="SMART" id="SM00044">
    <property type="entry name" value="CYCc"/>
    <property type="match status" value="1"/>
</dbReference>
<dbReference type="GO" id="GO:0016829">
    <property type="term" value="F:lyase activity"/>
    <property type="evidence" value="ECO:0007669"/>
    <property type="project" value="UniProtKB-KW"/>
</dbReference>
<keyword evidence="4" id="KW-1185">Reference proteome</keyword>
<protein>
    <submittedName>
        <fullName evidence="3">Adenylate/guanylate cyclase domain-containing protein</fullName>
        <ecNumber evidence="3">4.6.1.-</ecNumber>
    </submittedName>
</protein>
<evidence type="ECO:0000313" key="4">
    <source>
        <dbReference type="Proteomes" id="UP001479933"/>
    </source>
</evidence>
<dbReference type="EC" id="4.6.1.-" evidence="3"/>
<proteinExistence type="inferred from homology"/>